<keyword evidence="4" id="KW-1185">Reference proteome</keyword>
<proteinExistence type="predicted"/>
<evidence type="ECO:0000313" key="2">
    <source>
        <dbReference type="EMBL" id="CAF4215106.1"/>
    </source>
</evidence>
<dbReference type="EMBL" id="CAJOBJ010061799">
    <property type="protein sequence ID" value="CAF4420882.1"/>
    <property type="molecule type" value="Genomic_DNA"/>
</dbReference>
<dbReference type="EMBL" id="CAJOBG010007381">
    <property type="protein sequence ID" value="CAF4215106.1"/>
    <property type="molecule type" value="Genomic_DNA"/>
</dbReference>
<organism evidence="2 4">
    <name type="scientific">Rotaria magnacalcarata</name>
    <dbReference type="NCBI Taxonomy" id="392030"/>
    <lineage>
        <taxon>Eukaryota</taxon>
        <taxon>Metazoa</taxon>
        <taxon>Spiralia</taxon>
        <taxon>Gnathifera</taxon>
        <taxon>Rotifera</taxon>
        <taxon>Eurotatoria</taxon>
        <taxon>Bdelloidea</taxon>
        <taxon>Philodinida</taxon>
        <taxon>Philodinidae</taxon>
        <taxon>Rotaria</taxon>
    </lineage>
</organism>
<dbReference type="AlphaFoldDB" id="A0A820CX81"/>
<evidence type="ECO:0008006" key="5">
    <source>
        <dbReference type="Google" id="ProtNLM"/>
    </source>
</evidence>
<sequence>MLDSSSFVALNCFDNGKICELFKNNSSSNNVVANQNSTFFFYPELPPIINNTNTTIWLRWNSTGSPVARATSSFSGVTANQLYCPYSLALDSNNSLYIADYQNNRIQKWFDGASTGLTIKGLMNGTAGATSITLQLPVGIVLDFNDNMYVTDRGNHRVMYYASGNTSGIKSAGITGSSEKKKINIGSVVAGGHGAGTGSNQLCYPYSFTWDSSPSSFLIVNHNAHNIVRWQLGTSS</sequence>
<evidence type="ECO:0000313" key="4">
    <source>
        <dbReference type="Proteomes" id="UP000663866"/>
    </source>
</evidence>
<dbReference type="InterPro" id="IPR001258">
    <property type="entry name" value="NHL_repeat"/>
</dbReference>
<gene>
    <name evidence="3" type="ORF">GIL414_LOCUS31089</name>
    <name evidence="2" type="ORF">OVN521_LOCUS27123</name>
</gene>
<reference evidence="2" key="1">
    <citation type="submission" date="2021-02" db="EMBL/GenBank/DDBJ databases">
        <authorList>
            <person name="Nowell W R."/>
        </authorList>
    </citation>
    <scope>NUCLEOTIDE SEQUENCE</scope>
</reference>
<dbReference type="Pfam" id="PF01436">
    <property type="entry name" value="NHL"/>
    <property type="match status" value="1"/>
</dbReference>
<keyword evidence="1" id="KW-0677">Repeat</keyword>
<name>A0A820CX81_9BILA</name>
<dbReference type="InterPro" id="IPR011042">
    <property type="entry name" value="6-blade_b-propeller_TolB-like"/>
</dbReference>
<accession>A0A820CX81</accession>
<comment type="caution">
    <text evidence="2">The sequence shown here is derived from an EMBL/GenBank/DDBJ whole genome shotgun (WGS) entry which is preliminary data.</text>
</comment>
<dbReference type="SUPFAM" id="SSF101898">
    <property type="entry name" value="NHL repeat"/>
    <property type="match status" value="1"/>
</dbReference>
<dbReference type="Proteomes" id="UP000681720">
    <property type="component" value="Unassembled WGS sequence"/>
</dbReference>
<dbReference type="Gene3D" id="2.120.10.30">
    <property type="entry name" value="TolB, C-terminal domain"/>
    <property type="match status" value="1"/>
</dbReference>
<dbReference type="Proteomes" id="UP000663866">
    <property type="component" value="Unassembled WGS sequence"/>
</dbReference>
<evidence type="ECO:0000313" key="3">
    <source>
        <dbReference type="EMBL" id="CAF4420882.1"/>
    </source>
</evidence>
<protein>
    <recommendedName>
        <fullName evidence="5">NHL repeat containing protein</fullName>
    </recommendedName>
</protein>
<evidence type="ECO:0000256" key="1">
    <source>
        <dbReference type="ARBA" id="ARBA00022737"/>
    </source>
</evidence>